<organism evidence="1 2">
    <name type="scientific">Funneliformis mosseae</name>
    <name type="common">Endomycorrhizal fungus</name>
    <name type="synonym">Glomus mosseae</name>
    <dbReference type="NCBI Taxonomy" id="27381"/>
    <lineage>
        <taxon>Eukaryota</taxon>
        <taxon>Fungi</taxon>
        <taxon>Fungi incertae sedis</taxon>
        <taxon>Mucoromycota</taxon>
        <taxon>Glomeromycotina</taxon>
        <taxon>Glomeromycetes</taxon>
        <taxon>Glomerales</taxon>
        <taxon>Glomeraceae</taxon>
        <taxon>Funneliformis</taxon>
    </lineage>
</organism>
<reference evidence="1" key="1">
    <citation type="submission" date="2021-06" db="EMBL/GenBank/DDBJ databases">
        <authorList>
            <person name="Kallberg Y."/>
            <person name="Tangrot J."/>
            <person name="Rosling A."/>
        </authorList>
    </citation>
    <scope>NUCLEOTIDE SEQUENCE</scope>
    <source>
        <strain evidence="1">87-6 pot B 2015</strain>
    </source>
</reference>
<evidence type="ECO:0000313" key="2">
    <source>
        <dbReference type="Proteomes" id="UP000789375"/>
    </source>
</evidence>
<dbReference type="AlphaFoldDB" id="A0A9N9CXH5"/>
<keyword evidence="2" id="KW-1185">Reference proteome</keyword>
<evidence type="ECO:0000313" key="1">
    <source>
        <dbReference type="EMBL" id="CAG8617598.1"/>
    </source>
</evidence>
<comment type="caution">
    <text evidence="1">The sequence shown here is derived from an EMBL/GenBank/DDBJ whole genome shotgun (WGS) entry which is preliminary data.</text>
</comment>
<dbReference type="EMBL" id="CAJVPP010002991">
    <property type="protein sequence ID" value="CAG8617598.1"/>
    <property type="molecule type" value="Genomic_DNA"/>
</dbReference>
<gene>
    <name evidence="1" type="ORF">FMOSSE_LOCUS9802</name>
</gene>
<protein>
    <submittedName>
        <fullName evidence="1">15490_t:CDS:1</fullName>
    </submittedName>
</protein>
<feature type="non-terminal residue" evidence="1">
    <location>
        <position position="1"/>
    </location>
</feature>
<dbReference type="Proteomes" id="UP000789375">
    <property type="component" value="Unassembled WGS sequence"/>
</dbReference>
<name>A0A9N9CXH5_FUNMO</name>
<sequence>LDFRFELIVYLALSSFPRYLLSWTNFLPTCAYLIDRLTAYVTVQEKYAL</sequence>
<proteinExistence type="predicted"/>
<accession>A0A9N9CXH5</accession>